<dbReference type="InterPro" id="IPR007730">
    <property type="entry name" value="SPOR-like_dom"/>
</dbReference>
<dbReference type="Gene3D" id="3.30.70.1070">
    <property type="entry name" value="Sporulation related repeat"/>
    <property type="match status" value="1"/>
</dbReference>
<comment type="caution">
    <text evidence="2">The sequence shown here is derived from an EMBL/GenBank/DDBJ whole genome shotgun (WGS) entry which is preliminary data.</text>
</comment>
<dbReference type="EMBL" id="QKLW01000002">
    <property type="protein sequence ID" value="PYF83457.1"/>
    <property type="molecule type" value="Genomic_DNA"/>
</dbReference>
<dbReference type="SUPFAM" id="SSF110997">
    <property type="entry name" value="Sporulation related repeat"/>
    <property type="match status" value="1"/>
</dbReference>
<dbReference type="InterPro" id="IPR036680">
    <property type="entry name" value="SPOR-like_sf"/>
</dbReference>
<dbReference type="Proteomes" id="UP000247551">
    <property type="component" value="Unassembled WGS sequence"/>
</dbReference>
<dbReference type="Pfam" id="PF05036">
    <property type="entry name" value="SPOR"/>
    <property type="match status" value="1"/>
</dbReference>
<sequence>METSQKILVVAIAGLSLGACSSVDEKNTFMAYNDLQDKVIAHDEQWQAIQPKLDRIDALEAELAALKQGNAGDMEEVKPKENLVSDQSMAAVNVAPAVTPTSETDDTGMTTSVAMESSAAPVVSAPVASAPVATSKSEYGVQVAAYLKKEDAITGWQAMQKKSPTSFQGLTPLINEKEVNGRMMYQVKVGPFNSKSFSSDFCMMLKEKGGDCLLTQYNGQTFSVN</sequence>
<protein>
    <submittedName>
        <fullName evidence="2">Sporulation related protein</fullName>
    </submittedName>
</protein>
<proteinExistence type="predicted"/>
<name>A0A318V777_9GAMM</name>
<gene>
    <name evidence="2" type="ORF">DFP75_102553</name>
</gene>
<dbReference type="PROSITE" id="PS51724">
    <property type="entry name" value="SPOR"/>
    <property type="match status" value="1"/>
</dbReference>
<dbReference type="AlphaFoldDB" id="A0A318V777"/>
<dbReference type="RefSeq" id="WP_110573885.1">
    <property type="nucleotide sequence ID" value="NZ_QKLW01000002.1"/>
</dbReference>
<reference evidence="2 3" key="1">
    <citation type="submission" date="2018-06" db="EMBL/GenBank/DDBJ databases">
        <title>Genomic Encyclopedia of Type Strains, Phase III (KMG-III): the genomes of soil and plant-associated and newly described type strains.</title>
        <authorList>
            <person name="Whitman W."/>
        </authorList>
    </citation>
    <scope>NUCLEOTIDE SEQUENCE [LARGE SCALE GENOMIC DNA]</scope>
    <source>
        <strain evidence="2 3">CECT 7730</strain>
    </source>
</reference>
<organism evidence="2 3">
    <name type="scientific">Marinomonas alcarazii</name>
    <dbReference type="NCBI Taxonomy" id="491949"/>
    <lineage>
        <taxon>Bacteria</taxon>
        <taxon>Pseudomonadati</taxon>
        <taxon>Pseudomonadota</taxon>
        <taxon>Gammaproteobacteria</taxon>
        <taxon>Oceanospirillales</taxon>
        <taxon>Oceanospirillaceae</taxon>
        <taxon>Marinomonas</taxon>
    </lineage>
</organism>
<feature type="domain" description="SPOR" evidence="1">
    <location>
        <begin position="133"/>
        <end position="217"/>
    </location>
</feature>
<keyword evidence="3" id="KW-1185">Reference proteome</keyword>
<dbReference type="GO" id="GO:0042834">
    <property type="term" value="F:peptidoglycan binding"/>
    <property type="evidence" value="ECO:0007669"/>
    <property type="project" value="InterPro"/>
</dbReference>
<evidence type="ECO:0000313" key="2">
    <source>
        <dbReference type="EMBL" id="PYF83457.1"/>
    </source>
</evidence>
<evidence type="ECO:0000259" key="1">
    <source>
        <dbReference type="PROSITE" id="PS51724"/>
    </source>
</evidence>
<accession>A0A318V777</accession>
<dbReference type="PROSITE" id="PS51257">
    <property type="entry name" value="PROKAR_LIPOPROTEIN"/>
    <property type="match status" value="1"/>
</dbReference>
<evidence type="ECO:0000313" key="3">
    <source>
        <dbReference type="Proteomes" id="UP000247551"/>
    </source>
</evidence>